<accession>A0ACC3Z3U6</accession>
<dbReference type="Proteomes" id="UP000805649">
    <property type="component" value="Unassembled WGS sequence"/>
</dbReference>
<keyword evidence="2" id="KW-1185">Reference proteome</keyword>
<gene>
    <name evidence="1" type="ORF">CTRU02_205330</name>
</gene>
<dbReference type="EMBL" id="VUJX02000003">
    <property type="protein sequence ID" value="KAL0938720.1"/>
    <property type="molecule type" value="Genomic_DNA"/>
</dbReference>
<sequence>MAVRRAADTCSRRVTRRFRSGKPPPTNKCAIARRRGEMELWRRNSSEQHAGAED</sequence>
<evidence type="ECO:0000313" key="2">
    <source>
        <dbReference type="Proteomes" id="UP000805649"/>
    </source>
</evidence>
<name>A0ACC3Z3U6_COLTU</name>
<protein>
    <submittedName>
        <fullName evidence="1">Uncharacterized protein</fullName>
    </submittedName>
</protein>
<evidence type="ECO:0000313" key="1">
    <source>
        <dbReference type="EMBL" id="KAL0938720.1"/>
    </source>
</evidence>
<proteinExistence type="predicted"/>
<organism evidence="1 2">
    <name type="scientific">Colletotrichum truncatum</name>
    <name type="common">Anthracnose fungus</name>
    <name type="synonym">Colletotrichum capsici</name>
    <dbReference type="NCBI Taxonomy" id="5467"/>
    <lineage>
        <taxon>Eukaryota</taxon>
        <taxon>Fungi</taxon>
        <taxon>Dikarya</taxon>
        <taxon>Ascomycota</taxon>
        <taxon>Pezizomycotina</taxon>
        <taxon>Sordariomycetes</taxon>
        <taxon>Hypocreomycetidae</taxon>
        <taxon>Glomerellales</taxon>
        <taxon>Glomerellaceae</taxon>
        <taxon>Colletotrichum</taxon>
        <taxon>Colletotrichum truncatum species complex</taxon>
    </lineage>
</organism>
<comment type="caution">
    <text evidence="1">The sequence shown here is derived from an EMBL/GenBank/DDBJ whole genome shotgun (WGS) entry which is preliminary data.</text>
</comment>
<reference evidence="1 2" key="1">
    <citation type="journal article" date="2020" name="Phytopathology">
        <title>Genome Sequence Resources of Colletotrichum truncatum, C. plurivorum, C. musicola, and C. sojae: Four Species Pathogenic to Soybean (Glycine max).</title>
        <authorList>
            <person name="Rogerio F."/>
            <person name="Boufleur T.R."/>
            <person name="Ciampi-Guillardi M."/>
            <person name="Sukno S.A."/>
            <person name="Thon M.R."/>
            <person name="Massola Junior N.S."/>
            <person name="Baroncelli R."/>
        </authorList>
    </citation>
    <scope>NUCLEOTIDE SEQUENCE [LARGE SCALE GENOMIC DNA]</scope>
    <source>
        <strain evidence="1 2">CMES1059</strain>
    </source>
</reference>